<evidence type="ECO:0000313" key="3">
    <source>
        <dbReference type="Proteomes" id="UP000494214"/>
    </source>
</evidence>
<feature type="transmembrane region" description="Helical" evidence="1">
    <location>
        <begin position="203"/>
        <end position="223"/>
    </location>
</feature>
<dbReference type="AlphaFoldDB" id="A0A6S7AL36"/>
<keyword evidence="3" id="KW-1185">Reference proteome</keyword>
<feature type="transmembrane region" description="Helical" evidence="1">
    <location>
        <begin position="405"/>
        <end position="423"/>
    </location>
</feature>
<evidence type="ECO:0000256" key="1">
    <source>
        <dbReference type="SAM" id="Phobius"/>
    </source>
</evidence>
<dbReference type="Proteomes" id="UP000494214">
    <property type="component" value="Unassembled WGS sequence"/>
</dbReference>
<reference evidence="2 3" key="1">
    <citation type="submission" date="2020-04" db="EMBL/GenBank/DDBJ databases">
        <authorList>
            <person name="De Canck E."/>
        </authorList>
    </citation>
    <scope>NUCLEOTIDE SEQUENCE [LARGE SCALE GENOMIC DNA]</scope>
    <source>
        <strain evidence="2 3">LMG 26690</strain>
    </source>
</reference>
<keyword evidence="1" id="KW-0812">Transmembrane</keyword>
<organism evidence="2 3">
    <name type="scientific">Achromobacter animicus</name>
    <dbReference type="NCBI Taxonomy" id="1389935"/>
    <lineage>
        <taxon>Bacteria</taxon>
        <taxon>Pseudomonadati</taxon>
        <taxon>Pseudomonadota</taxon>
        <taxon>Betaproteobacteria</taxon>
        <taxon>Burkholderiales</taxon>
        <taxon>Alcaligenaceae</taxon>
        <taxon>Achromobacter</taxon>
    </lineage>
</organism>
<keyword evidence="1" id="KW-1133">Transmembrane helix</keyword>
<feature type="transmembrane region" description="Helical" evidence="1">
    <location>
        <begin position="90"/>
        <end position="109"/>
    </location>
</feature>
<dbReference type="RefSeq" id="WP_175124896.1">
    <property type="nucleotide sequence ID" value="NZ_CADIJM010000011.1"/>
</dbReference>
<feature type="transmembrane region" description="Helical" evidence="1">
    <location>
        <begin position="374"/>
        <end position="393"/>
    </location>
</feature>
<keyword evidence="1" id="KW-0472">Membrane</keyword>
<feature type="transmembrane region" description="Helical" evidence="1">
    <location>
        <begin position="21"/>
        <end position="42"/>
    </location>
</feature>
<proteinExistence type="predicted"/>
<evidence type="ECO:0008006" key="4">
    <source>
        <dbReference type="Google" id="ProtNLM"/>
    </source>
</evidence>
<name>A0A6S7AL36_9BURK</name>
<dbReference type="EMBL" id="CADIJM010000011">
    <property type="protein sequence ID" value="CAB3725080.1"/>
    <property type="molecule type" value="Genomic_DNA"/>
</dbReference>
<evidence type="ECO:0000313" key="2">
    <source>
        <dbReference type="EMBL" id="CAB3725080.1"/>
    </source>
</evidence>
<feature type="transmembrane region" description="Helical" evidence="1">
    <location>
        <begin position="429"/>
        <end position="446"/>
    </location>
</feature>
<accession>A0A6S7AL36</accession>
<protein>
    <recommendedName>
        <fullName evidence="4">Glycosyltransferase RgtA/B/C/D-like domain-containing protein</fullName>
    </recommendedName>
</protein>
<feature type="transmembrane region" description="Helical" evidence="1">
    <location>
        <begin position="115"/>
        <end position="131"/>
    </location>
</feature>
<feature type="transmembrane region" description="Helical" evidence="1">
    <location>
        <begin position="166"/>
        <end position="191"/>
    </location>
</feature>
<sequence length="456" mass="50967">MHKTNILVGQWIRRAFGDKGAPYILLIAVLAISAICFGPGIVMSDTMTRWAGAYTAVGKLEIPWGLERWLAPTMTWFMVPFAATEFGPPLFLIAQIAYLMLGGVAWIRFSSCWRPWWVAFVFTIPLIFAYASFIVPDVWTLAAILVTVGCFQAVETSRRTLPLFTFFFSCIVLFGFRQNSLVLVPFIWFFIGRLRHVTKGVKTGMFALTVLALSTVALVPPFVGFVGPDSSASAPAWELAGAIRVAKESGIPLDSTLSLEGFGDTELAASRHSFVTINPLIWGGDAAIPTRAIMDQSAEIKSRWLQMILRHPIIYVKAKLRIYECMMGLCDGDIFGKMSCMKPWPQLEGRLRTCDGSETSSKILSAVNKVQETIGVLFLPIIWIPLTAAIMYFSWNTYGRHDRILIILAAAYFGSFFVLNQAATFRYFVPTYVVFAAYQARFFLSLPRTLMGRRRA</sequence>
<gene>
    <name evidence="2" type="ORF">LMG26690_04264</name>
</gene>